<dbReference type="PATRIC" id="fig|443610.3.peg.3397"/>
<reference evidence="1 2" key="1">
    <citation type="submission" date="2015-03" db="EMBL/GenBank/DDBJ databases">
        <authorList>
            <person name="Hassan Y.I."/>
            <person name="Lepp D."/>
            <person name="Li X.-Z."/>
            <person name="Zhou T."/>
        </authorList>
    </citation>
    <scope>NUCLEOTIDE SEQUENCE [LARGE SCALE GENOMIC DNA]</scope>
    <source>
        <strain evidence="1 2">BD-c194</strain>
    </source>
</reference>
<dbReference type="EMBL" id="JZEX01000054">
    <property type="protein sequence ID" value="KKB12969.1"/>
    <property type="molecule type" value="Genomic_DNA"/>
</dbReference>
<evidence type="ECO:0000313" key="2">
    <source>
        <dbReference type="Proteomes" id="UP000033632"/>
    </source>
</evidence>
<keyword evidence="2" id="KW-1185">Reference proteome</keyword>
<evidence type="ECO:0000313" key="1">
    <source>
        <dbReference type="EMBL" id="KKB12969.1"/>
    </source>
</evidence>
<organism evidence="1 2">
    <name type="scientific">Devosia geojensis</name>
    <dbReference type="NCBI Taxonomy" id="443610"/>
    <lineage>
        <taxon>Bacteria</taxon>
        <taxon>Pseudomonadati</taxon>
        <taxon>Pseudomonadota</taxon>
        <taxon>Alphaproteobacteria</taxon>
        <taxon>Hyphomicrobiales</taxon>
        <taxon>Devosiaceae</taxon>
        <taxon>Devosia</taxon>
    </lineage>
</organism>
<dbReference type="AlphaFoldDB" id="A0A0F5FVT0"/>
<comment type="caution">
    <text evidence="1">The sequence shown here is derived from an EMBL/GenBank/DDBJ whole genome shotgun (WGS) entry which is preliminary data.</text>
</comment>
<gene>
    <name evidence="1" type="ORF">VE25_04540</name>
</gene>
<accession>A0A0F5FVT0</accession>
<name>A0A0F5FVT0_9HYPH</name>
<sequence>MIQKFNIFLLIAATVALASVYILKFSIEHTAGEKRALEAHIGEQEAELSLLKADWAVLNQPGHIAPIVIRHQDALQLAQVSPRQFGAFTDLPMRPAQPDAGAMNDLFEMLEAGVDPIGAILEEIQ</sequence>
<dbReference type="RefSeq" id="WP_046107410.1">
    <property type="nucleotide sequence ID" value="NZ_JZEX01000054.1"/>
</dbReference>
<dbReference type="OrthoDB" id="7165680at2"/>
<dbReference type="STRING" id="443610.VE25_04540"/>
<protein>
    <recommendedName>
        <fullName evidence="3">Cell division protein FtsL</fullName>
    </recommendedName>
</protein>
<dbReference type="Proteomes" id="UP000033632">
    <property type="component" value="Unassembled WGS sequence"/>
</dbReference>
<evidence type="ECO:0008006" key="3">
    <source>
        <dbReference type="Google" id="ProtNLM"/>
    </source>
</evidence>
<proteinExistence type="predicted"/>